<evidence type="ECO:0000313" key="1">
    <source>
        <dbReference type="EMBL" id="MCP2266778.1"/>
    </source>
</evidence>
<comment type="caution">
    <text evidence="1">The sequence shown here is derived from an EMBL/GenBank/DDBJ whole genome shotgun (WGS) entry which is preliminary data.</text>
</comment>
<sequence length="325" mass="35926">MRPAAAAAFRHADRMSEILLARDHDYAVLRRALAARDIERLRRGAYTAVDPAAAPIGAAEHARRRAEQTVVAVHRQLTAHHVVSHESAALLHGAPVWEMPSRVHLIQRYGSNAGSAPDIVRHRSILADDEIVTVAGVPVTSVTRTVLDCVCTMPPLAGLVLADWALGTGVERAGLLAALADRSDRRNRRQARLVLDLADGGAQSPWETRTRYVLLRAGFPRPRTQVPVVTRLGTFHCDVGWDGWGPLIEFDGFVKYQDGVLRPGYDADAARFVEKRRDDAIRATGRALVRVTARDKASDIVRWVLRETPAHQRPRLDPRLDLPEP</sequence>
<gene>
    <name evidence="1" type="ORF">APR03_004148</name>
</gene>
<accession>A0A9X2JY24</accession>
<reference evidence="1" key="1">
    <citation type="submission" date="2022-06" db="EMBL/GenBank/DDBJ databases">
        <title>Genomic Encyclopedia of Archaeal and Bacterial Type Strains, Phase II (KMG-II): from individual species to whole genera.</title>
        <authorList>
            <person name="Goeker M."/>
        </authorList>
    </citation>
    <scope>NUCLEOTIDE SEQUENCE</scope>
    <source>
        <strain evidence="1">DSM 26652</strain>
    </source>
</reference>
<dbReference type="Proteomes" id="UP001139493">
    <property type="component" value="Unassembled WGS sequence"/>
</dbReference>
<proteinExistence type="predicted"/>
<name>A0A9X2JY24_9MICO</name>
<organism evidence="1 2">
    <name type="scientific">Promicromonospora thailandica</name>
    <dbReference type="NCBI Taxonomy" id="765201"/>
    <lineage>
        <taxon>Bacteria</taxon>
        <taxon>Bacillati</taxon>
        <taxon>Actinomycetota</taxon>
        <taxon>Actinomycetes</taxon>
        <taxon>Micrococcales</taxon>
        <taxon>Promicromonosporaceae</taxon>
        <taxon>Promicromonospora</taxon>
    </lineage>
</organism>
<evidence type="ECO:0000313" key="2">
    <source>
        <dbReference type="Proteomes" id="UP001139493"/>
    </source>
</evidence>
<dbReference type="AlphaFoldDB" id="A0A9X2JY24"/>
<protein>
    <submittedName>
        <fullName evidence="1">Transcriptional regulator, AbiEi antitoxin, Type IV TA system</fullName>
    </submittedName>
</protein>
<dbReference type="EMBL" id="JAMTCS010000014">
    <property type="protein sequence ID" value="MCP2266778.1"/>
    <property type="molecule type" value="Genomic_DNA"/>
</dbReference>
<keyword evidence="2" id="KW-1185">Reference proteome</keyword>